<dbReference type="InterPro" id="IPR008906">
    <property type="entry name" value="HATC_C_dom"/>
</dbReference>
<dbReference type="AlphaFoldDB" id="A0A9N9F8I9"/>
<dbReference type="SUPFAM" id="SSF53098">
    <property type="entry name" value="Ribonuclease H-like"/>
    <property type="match status" value="1"/>
</dbReference>
<proteinExistence type="predicted"/>
<gene>
    <name evidence="2" type="ORF">RFULGI_LOCUS3220</name>
</gene>
<evidence type="ECO:0000313" key="3">
    <source>
        <dbReference type="Proteomes" id="UP000789396"/>
    </source>
</evidence>
<keyword evidence="3" id="KW-1185">Reference proteome</keyword>
<sequence length="185" mass="21692">AYAPINVDVDKVKSNLYNAINHYWPNLTTPKLLLPSLLDPRCKNLSFVTFAERFATENLLREEYNRMKNSLDKGKKNVVITETRIKKNTKTMIEEISEYLKLEEIDFDCDPLGWWHERRNKFPVMSRLAKKYLAVFASSTASERLFSNAGNLITAKRTRISPKLFKRLIFFKKNEKHLDSIYPSK</sequence>
<dbReference type="Proteomes" id="UP000789396">
    <property type="component" value="Unassembled WGS sequence"/>
</dbReference>
<name>A0A9N9F8I9_9GLOM</name>
<feature type="non-terminal residue" evidence="2">
    <location>
        <position position="1"/>
    </location>
</feature>
<reference evidence="2" key="1">
    <citation type="submission" date="2021-06" db="EMBL/GenBank/DDBJ databases">
        <authorList>
            <person name="Kallberg Y."/>
            <person name="Tangrot J."/>
            <person name="Rosling A."/>
        </authorList>
    </citation>
    <scope>NUCLEOTIDE SEQUENCE</scope>
    <source>
        <strain evidence="2">IN212</strain>
    </source>
</reference>
<organism evidence="2 3">
    <name type="scientific">Racocetra fulgida</name>
    <dbReference type="NCBI Taxonomy" id="60492"/>
    <lineage>
        <taxon>Eukaryota</taxon>
        <taxon>Fungi</taxon>
        <taxon>Fungi incertae sedis</taxon>
        <taxon>Mucoromycota</taxon>
        <taxon>Glomeromycotina</taxon>
        <taxon>Glomeromycetes</taxon>
        <taxon>Diversisporales</taxon>
        <taxon>Gigasporaceae</taxon>
        <taxon>Racocetra</taxon>
    </lineage>
</organism>
<dbReference type="PANTHER" id="PTHR47611">
    <property type="entry name" value="HAT DIMERISATION DOMAIN, C-TERMINAL"/>
    <property type="match status" value="1"/>
</dbReference>
<accession>A0A9N9F8I9</accession>
<feature type="domain" description="HAT C-terminal dimerisation" evidence="1">
    <location>
        <begin position="95"/>
        <end position="174"/>
    </location>
</feature>
<evidence type="ECO:0000259" key="1">
    <source>
        <dbReference type="Pfam" id="PF05699"/>
    </source>
</evidence>
<protein>
    <submittedName>
        <fullName evidence="2">11697_t:CDS:1</fullName>
    </submittedName>
</protein>
<dbReference type="InterPro" id="IPR012337">
    <property type="entry name" value="RNaseH-like_sf"/>
</dbReference>
<comment type="caution">
    <text evidence="2">The sequence shown here is derived from an EMBL/GenBank/DDBJ whole genome shotgun (WGS) entry which is preliminary data.</text>
</comment>
<evidence type="ECO:0000313" key="2">
    <source>
        <dbReference type="EMBL" id="CAG8518112.1"/>
    </source>
</evidence>
<dbReference type="OrthoDB" id="2409584at2759"/>
<dbReference type="GO" id="GO:0046983">
    <property type="term" value="F:protein dimerization activity"/>
    <property type="evidence" value="ECO:0007669"/>
    <property type="project" value="InterPro"/>
</dbReference>
<dbReference type="EMBL" id="CAJVPZ010002715">
    <property type="protein sequence ID" value="CAG8518112.1"/>
    <property type="molecule type" value="Genomic_DNA"/>
</dbReference>
<dbReference type="PANTHER" id="PTHR47611:SF1">
    <property type="entry name" value="CCHC-TYPE DOMAIN-CONTAINING PROTEIN"/>
    <property type="match status" value="1"/>
</dbReference>
<dbReference type="Pfam" id="PF05699">
    <property type="entry name" value="Dimer_Tnp_hAT"/>
    <property type="match status" value="1"/>
</dbReference>